<dbReference type="GO" id="GO:0042744">
    <property type="term" value="P:hydrogen peroxide catabolic process"/>
    <property type="evidence" value="ECO:0007669"/>
    <property type="project" value="TreeGrafter"/>
</dbReference>
<evidence type="ECO:0000256" key="6">
    <source>
        <dbReference type="SAM" id="SignalP"/>
    </source>
</evidence>
<dbReference type="GO" id="GO:0034599">
    <property type="term" value="P:cellular response to oxidative stress"/>
    <property type="evidence" value="ECO:0007669"/>
    <property type="project" value="InterPro"/>
</dbReference>
<keyword evidence="8" id="KW-1185">Reference proteome</keyword>
<keyword evidence="5" id="KW-0408">Iron</keyword>
<sequence length="180" mass="19875">MFLLLLTLFARLATSIAYIWPSPKLDALEAFRWDQDGTTVGFAAFFQPCEFNNFEKTETTPSGRANGPDWIRTAYHGMATHNIEDGTGGLDASIRFPEELARGQNAGDGFANTLAFLTAFITRHISLADMIAIGSITAVETLFLSAVDALTLRNQMFQACRSHRKAWTRISPAKGSNRPR</sequence>
<dbReference type="PANTHER" id="PTHR31356">
    <property type="entry name" value="THYLAKOID LUMENAL 29 KDA PROTEIN, CHLOROPLASTIC-RELATED"/>
    <property type="match status" value="1"/>
</dbReference>
<dbReference type="EMBL" id="JARJCN010000069">
    <property type="protein sequence ID" value="KAJ7078004.1"/>
    <property type="molecule type" value="Genomic_DNA"/>
</dbReference>
<dbReference type="InterPro" id="IPR010255">
    <property type="entry name" value="Haem_peroxidase_sf"/>
</dbReference>
<feature type="signal peptide" evidence="6">
    <location>
        <begin position="1"/>
        <end position="17"/>
    </location>
</feature>
<dbReference type="GO" id="GO:0020037">
    <property type="term" value="F:heme binding"/>
    <property type="evidence" value="ECO:0007669"/>
    <property type="project" value="InterPro"/>
</dbReference>
<dbReference type="Gene3D" id="1.10.520.10">
    <property type="match status" value="1"/>
</dbReference>
<dbReference type="GO" id="GO:0000302">
    <property type="term" value="P:response to reactive oxygen species"/>
    <property type="evidence" value="ECO:0007669"/>
    <property type="project" value="TreeGrafter"/>
</dbReference>
<dbReference type="SUPFAM" id="SSF48113">
    <property type="entry name" value="Heme-dependent peroxidases"/>
    <property type="match status" value="1"/>
</dbReference>
<evidence type="ECO:0000256" key="1">
    <source>
        <dbReference type="ARBA" id="ARBA00022559"/>
    </source>
</evidence>
<evidence type="ECO:0000313" key="8">
    <source>
        <dbReference type="Proteomes" id="UP001222325"/>
    </source>
</evidence>
<evidence type="ECO:0000313" key="7">
    <source>
        <dbReference type="EMBL" id="KAJ7078004.1"/>
    </source>
</evidence>
<dbReference type="PANTHER" id="PTHR31356:SF53">
    <property type="entry name" value="HEME PEROXIDASE"/>
    <property type="match status" value="1"/>
</dbReference>
<evidence type="ECO:0000256" key="3">
    <source>
        <dbReference type="ARBA" id="ARBA00022723"/>
    </source>
</evidence>
<feature type="chain" id="PRO_5042019694" evidence="6">
    <location>
        <begin position="18"/>
        <end position="180"/>
    </location>
</feature>
<keyword evidence="6" id="KW-0732">Signal</keyword>
<gene>
    <name evidence="7" type="ORF">B0H15DRAFT_540137</name>
</gene>
<evidence type="ECO:0000256" key="4">
    <source>
        <dbReference type="ARBA" id="ARBA00023002"/>
    </source>
</evidence>
<dbReference type="GO" id="GO:0046872">
    <property type="term" value="F:metal ion binding"/>
    <property type="evidence" value="ECO:0007669"/>
    <property type="project" value="UniProtKB-KW"/>
</dbReference>
<comment type="caution">
    <text evidence="7">The sequence shown here is derived from an EMBL/GenBank/DDBJ whole genome shotgun (WGS) entry which is preliminary data.</text>
</comment>
<accession>A0AAD6TXP8</accession>
<dbReference type="GO" id="GO:0004601">
    <property type="term" value="F:peroxidase activity"/>
    <property type="evidence" value="ECO:0007669"/>
    <property type="project" value="UniProtKB-KW"/>
</dbReference>
<keyword evidence="1" id="KW-0575">Peroxidase</keyword>
<organism evidence="7 8">
    <name type="scientific">Mycena belliarum</name>
    <dbReference type="NCBI Taxonomy" id="1033014"/>
    <lineage>
        <taxon>Eukaryota</taxon>
        <taxon>Fungi</taxon>
        <taxon>Dikarya</taxon>
        <taxon>Basidiomycota</taxon>
        <taxon>Agaricomycotina</taxon>
        <taxon>Agaricomycetes</taxon>
        <taxon>Agaricomycetidae</taxon>
        <taxon>Agaricales</taxon>
        <taxon>Marasmiineae</taxon>
        <taxon>Mycenaceae</taxon>
        <taxon>Mycena</taxon>
    </lineage>
</organism>
<keyword evidence="2" id="KW-0349">Heme</keyword>
<dbReference type="Proteomes" id="UP001222325">
    <property type="component" value="Unassembled WGS sequence"/>
</dbReference>
<evidence type="ECO:0000256" key="5">
    <source>
        <dbReference type="ARBA" id="ARBA00023004"/>
    </source>
</evidence>
<name>A0AAD6TXP8_9AGAR</name>
<dbReference type="InterPro" id="IPR044831">
    <property type="entry name" value="Ccp1-like"/>
</dbReference>
<keyword evidence="3" id="KW-0479">Metal-binding</keyword>
<evidence type="ECO:0000256" key="2">
    <source>
        <dbReference type="ARBA" id="ARBA00022617"/>
    </source>
</evidence>
<reference evidence="7" key="1">
    <citation type="submission" date="2023-03" db="EMBL/GenBank/DDBJ databases">
        <title>Massive genome expansion in bonnet fungi (Mycena s.s.) driven by repeated elements and novel gene families across ecological guilds.</title>
        <authorList>
            <consortium name="Lawrence Berkeley National Laboratory"/>
            <person name="Harder C.B."/>
            <person name="Miyauchi S."/>
            <person name="Viragh M."/>
            <person name="Kuo A."/>
            <person name="Thoen E."/>
            <person name="Andreopoulos B."/>
            <person name="Lu D."/>
            <person name="Skrede I."/>
            <person name="Drula E."/>
            <person name="Henrissat B."/>
            <person name="Morin E."/>
            <person name="Kohler A."/>
            <person name="Barry K."/>
            <person name="LaButti K."/>
            <person name="Morin E."/>
            <person name="Salamov A."/>
            <person name="Lipzen A."/>
            <person name="Mereny Z."/>
            <person name="Hegedus B."/>
            <person name="Baldrian P."/>
            <person name="Stursova M."/>
            <person name="Weitz H."/>
            <person name="Taylor A."/>
            <person name="Grigoriev I.V."/>
            <person name="Nagy L.G."/>
            <person name="Martin F."/>
            <person name="Kauserud H."/>
        </authorList>
    </citation>
    <scope>NUCLEOTIDE SEQUENCE</scope>
    <source>
        <strain evidence="7">CBHHK173m</strain>
    </source>
</reference>
<dbReference type="AlphaFoldDB" id="A0AAD6TXP8"/>
<protein>
    <submittedName>
        <fullName evidence="7">Uncharacterized protein</fullName>
    </submittedName>
</protein>
<proteinExistence type="predicted"/>
<keyword evidence="4" id="KW-0560">Oxidoreductase</keyword>